<dbReference type="GO" id="GO:0005509">
    <property type="term" value="F:calcium ion binding"/>
    <property type="evidence" value="ECO:0007669"/>
    <property type="project" value="InterPro"/>
</dbReference>
<evidence type="ECO:0000256" key="6">
    <source>
        <dbReference type="ARBA" id="ARBA00025385"/>
    </source>
</evidence>
<dbReference type="InterPro" id="IPR013787">
    <property type="entry name" value="S100_Ca-bd_sub"/>
</dbReference>
<evidence type="ECO:0000256" key="9">
    <source>
        <dbReference type="SAM" id="MobiDB-lite"/>
    </source>
</evidence>
<dbReference type="Gene3D" id="1.10.238.10">
    <property type="entry name" value="EF-hand"/>
    <property type="match status" value="2"/>
</dbReference>
<dbReference type="InterPro" id="IPR002048">
    <property type="entry name" value="EF_hand_dom"/>
</dbReference>
<keyword evidence="3" id="KW-0479">Metal-binding</keyword>
<dbReference type="GO" id="GO:0048306">
    <property type="term" value="F:calcium-dependent protein binding"/>
    <property type="evidence" value="ECO:0007669"/>
    <property type="project" value="TreeGrafter"/>
</dbReference>
<feature type="region of interest" description="Disordered" evidence="9">
    <location>
        <begin position="187"/>
        <end position="221"/>
    </location>
</feature>
<dbReference type="SMART" id="SM01394">
    <property type="entry name" value="S_100"/>
    <property type="match status" value="2"/>
</dbReference>
<comment type="similarity">
    <text evidence="1">Belongs to the S-100 family.</text>
</comment>
<sequence>MAAPLDQAIGLLVATFHKYSGKEGDKNSLSKGELKELIQKELTIGPKLKDAEIAGLMEDLDRNKDQEVNFQEYVTFLGALAMIYNEALLQYNAMKTDLELALESIINVYHWYAIRNPMDDYLSRNEFAALLKENAKPFLTDTLPPNTSVDEYIRQLFVKSDGNHNGRLKFTEFLTTLSLVAIDAHNRSHKQPGGHGHDHGHSHDHGHGHSHGPDGGHGHHH</sequence>
<evidence type="ECO:0000256" key="4">
    <source>
        <dbReference type="ARBA" id="ARBA00022737"/>
    </source>
</evidence>
<dbReference type="PANTHER" id="PTHR11639:SF80">
    <property type="entry name" value="PROTEIN S100-A6"/>
    <property type="match status" value="1"/>
</dbReference>
<reference evidence="11 12" key="1">
    <citation type="submission" date="2018-01" db="EMBL/GenBank/DDBJ databases">
        <title>Comparison of the Chinese Bamboo Partridge and Red Junglefowl genome sequences highlights the importance of demography in genome evolution.</title>
        <authorList>
            <person name="Tiley G.P."/>
            <person name="Kimball R.T."/>
            <person name="Braun E.L."/>
            <person name="Burleigh J.G."/>
        </authorList>
    </citation>
    <scope>NUCLEOTIDE SEQUENCE [LARGE SCALE GENOMIC DNA]</scope>
    <source>
        <strain evidence="11">RTK389</strain>
        <tissue evidence="11">Blood</tissue>
    </source>
</reference>
<evidence type="ECO:0000256" key="1">
    <source>
        <dbReference type="ARBA" id="ARBA00007323"/>
    </source>
</evidence>
<feature type="domain" description="EF-hand" evidence="10">
    <location>
        <begin position="48"/>
        <end position="83"/>
    </location>
</feature>
<accession>A0A2P4SFB5</accession>
<dbReference type="SUPFAM" id="SSF47473">
    <property type="entry name" value="EF-hand"/>
    <property type="match status" value="2"/>
</dbReference>
<gene>
    <name evidence="11" type="ORF">CIB84_013446</name>
</gene>
<dbReference type="GO" id="GO:0048471">
    <property type="term" value="C:perinuclear region of cytoplasm"/>
    <property type="evidence" value="ECO:0007669"/>
    <property type="project" value="TreeGrafter"/>
</dbReference>
<dbReference type="InterPro" id="IPR034118">
    <property type="entry name" value="S-100A6"/>
</dbReference>
<keyword evidence="5" id="KW-0106">Calcium</keyword>
<dbReference type="FunFam" id="1.10.238.10:FF:000044">
    <property type="entry name" value="Protein S100"/>
    <property type="match status" value="1"/>
</dbReference>
<dbReference type="SMART" id="SM00054">
    <property type="entry name" value="EFh"/>
    <property type="match status" value="2"/>
</dbReference>
<proteinExistence type="inferred from homology"/>
<dbReference type="OrthoDB" id="8881129at2759"/>
<evidence type="ECO:0000259" key="10">
    <source>
        <dbReference type="PROSITE" id="PS50222"/>
    </source>
</evidence>
<evidence type="ECO:0000256" key="3">
    <source>
        <dbReference type="ARBA" id="ARBA00022723"/>
    </source>
</evidence>
<dbReference type="EMBL" id="PPHD01054789">
    <property type="protein sequence ID" value="POI22805.1"/>
    <property type="molecule type" value="Genomic_DNA"/>
</dbReference>
<dbReference type="CDD" id="cd05029">
    <property type="entry name" value="S-100A6"/>
    <property type="match status" value="1"/>
</dbReference>
<keyword evidence="12" id="KW-1185">Reference proteome</keyword>
<dbReference type="GO" id="GO:0044548">
    <property type="term" value="F:S100 protein binding"/>
    <property type="evidence" value="ECO:0007669"/>
    <property type="project" value="TreeGrafter"/>
</dbReference>
<keyword evidence="4" id="KW-0677">Repeat</keyword>
<dbReference type="PROSITE" id="PS00018">
    <property type="entry name" value="EF_HAND_1"/>
    <property type="match status" value="1"/>
</dbReference>
<feature type="domain" description="EF-hand" evidence="10">
    <location>
        <begin position="148"/>
        <end position="183"/>
    </location>
</feature>
<dbReference type="Proteomes" id="UP000237246">
    <property type="component" value="Unassembled WGS sequence"/>
</dbReference>
<dbReference type="PANTHER" id="PTHR11639">
    <property type="entry name" value="S100 CALCIUM-BINDING PROTEIN"/>
    <property type="match status" value="1"/>
</dbReference>
<evidence type="ECO:0000256" key="8">
    <source>
        <dbReference type="ARBA" id="ARBA00032794"/>
    </source>
</evidence>
<organism evidence="11 12">
    <name type="scientific">Bambusicola thoracicus</name>
    <name type="common">Chinese bamboo-partridge</name>
    <name type="synonym">Perdix thoracica</name>
    <dbReference type="NCBI Taxonomy" id="9083"/>
    <lineage>
        <taxon>Eukaryota</taxon>
        <taxon>Metazoa</taxon>
        <taxon>Chordata</taxon>
        <taxon>Craniata</taxon>
        <taxon>Vertebrata</taxon>
        <taxon>Euteleostomi</taxon>
        <taxon>Archelosauria</taxon>
        <taxon>Archosauria</taxon>
        <taxon>Dinosauria</taxon>
        <taxon>Saurischia</taxon>
        <taxon>Theropoda</taxon>
        <taxon>Coelurosauria</taxon>
        <taxon>Aves</taxon>
        <taxon>Neognathae</taxon>
        <taxon>Galloanserae</taxon>
        <taxon>Galliformes</taxon>
        <taxon>Phasianidae</taxon>
        <taxon>Perdicinae</taxon>
        <taxon>Bambusicola</taxon>
    </lineage>
</organism>
<comment type="caution">
    <text evidence="11">The sequence shown here is derived from an EMBL/GenBank/DDBJ whole genome shotgun (WGS) entry which is preliminary data.</text>
</comment>
<dbReference type="PROSITE" id="PS50222">
    <property type="entry name" value="EF_HAND_2"/>
    <property type="match status" value="2"/>
</dbReference>
<dbReference type="InterPro" id="IPR001751">
    <property type="entry name" value="S100/CaBP7/8-like_CS"/>
</dbReference>
<dbReference type="InterPro" id="IPR011992">
    <property type="entry name" value="EF-hand-dom_pair"/>
</dbReference>
<dbReference type="AlphaFoldDB" id="A0A2P4SFB5"/>
<evidence type="ECO:0000256" key="2">
    <source>
        <dbReference type="ARBA" id="ARBA00014225"/>
    </source>
</evidence>
<evidence type="ECO:0000256" key="5">
    <source>
        <dbReference type="ARBA" id="ARBA00022837"/>
    </source>
</evidence>
<protein>
    <recommendedName>
        <fullName evidence="2">Protein S100-A6</fullName>
    </recommendedName>
    <alternativeName>
        <fullName evidence="7">Calcyclin</fullName>
    </alternativeName>
    <alternativeName>
        <fullName evidence="8">S100 calcium-binding protein A6</fullName>
    </alternativeName>
</protein>
<evidence type="ECO:0000313" key="11">
    <source>
        <dbReference type="EMBL" id="POI22805.1"/>
    </source>
</evidence>
<evidence type="ECO:0000256" key="7">
    <source>
        <dbReference type="ARBA" id="ARBA00032106"/>
    </source>
</evidence>
<dbReference type="Pfam" id="PF01023">
    <property type="entry name" value="S_100"/>
    <property type="match status" value="2"/>
</dbReference>
<name>A0A2P4SFB5_BAMTH</name>
<dbReference type="GO" id="GO:0005615">
    <property type="term" value="C:extracellular space"/>
    <property type="evidence" value="ECO:0007669"/>
    <property type="project" value="TreeGrafter"/>
</dbReference>
<feature type="compositionally biased region" description="Basic and acidic residues" evidence="9">
    <location>
        <begin position="195"/>
        <end position="221"/>
    </location>
</feature>
<comment type="function">
    <text evidence="6">May function as calcium sensor and modulator, contributing to cellular calcium signaling. May function by interacting with other proteins, such as TPR-containing proteins, and indirectly play a role in many physiological processes such as the reorganization of the actin cytoskeleton and in cell motility. Binds 2 calcium ions. Calcium binding is cooperative.</text>
</comment>
<evidence type="ECO:0000313" key="12">
    <source>
        <dbReference type="Proteomes" id="UP000237246"/>
    </source>
</evidence>
<dbReference type="GO" id="GO:0005634">
    <property type="term" value="C:nucleus"/>
    <property type="evidence" value="ECO:0007669"/>
    <property type="project" value="TreeGrafter"/>
</dbReference>
<dbReference type="PROSITE" id="PS00303">
    <property type="entry name" value="S100_CABP"/>
    <property type="match status" value="1"/>
</dbReference>
<dbReference type="InterPro" id="IPR018247">
    <property type="entry name" value="EF_Hand_1_Ca_BS"/>
</dbReference>